<dbReference type="SUPFAM" id="SSF49503">
    <property type="entry name" value="Cupredoxins"/>
    <property type="match status" value="1"/>
</dbReference>
<organism evidence="1 2">
    <name type="scientific">Humisphaera borealis</name>
    <dbReference type="NCBI Taxonomy" id="2807512"/>
    <lineage>
        <taxon>Bacteria</taxon>
        <taxon>Pseudomonadati</taxon>
        <taxon>Planctomycetota</taxon>
        <taxon>Phycisphaerae</taxon>
        <taxon>Tepidisphaerales</taxon>
        <taxon>Tepidisphaeraceae</taxon>
        <taxon>Humisphaera</taxon>
    </lineage>
</organism>
<dbReference type="Gene3D" id="2.60.40.1120">
    <property type="entry name" value="Carboxypeptidase-like, regulatory domain"/>
    <property type="match status" value="1"/>
</dbReference>
<evidence type="ECO:0000313" key="1">
    <source>
        <dbReference type="EMBL" id="QOV91317.1"/>
    </source>
</evidence>
<accession>A0A7M2X0P4</accession>
<dbReference type="InterPro" id="IPR008972">
    <property type="entry name" value="Cupredoxin"/>
</dbReference>
<dbReference type="InterPro" id="IPR008969">
    <property type="entry name" value="CarboxyPept-like_regulatory"/>
</dbReference>
<sequence>MPALLALVLAFSGCKSEPAKVPASKPVVAAGMAIVRGKVTFEGTPPARATLGDQICGVTKQPIKDESVLVSATGAMENVVVYLEDGPNVESKTEPALLDQQYCRYVPHVVAVRTGHTLKVKSSDPTLHNAHSDKGTNKPFNLSFADAGQTRDVTFAVPEVAIRVRCDVHQWMNAYVAVFDHPFFAVTGEDGQFELKGVPAGTYTLVAWHERYGQKKTPVTVGTDGTATAGFVFGK</sequence>
<dbReference type="Proteomes" id="UP000593765">
    <property type="component" value="Chromosome"/>
</dbReference>
<dbReference type="EMBL" id="CP063458">
    <property type="protein sequence ID" value="QOV91317.1"/>
    <property type="molecule type" value="Genomic_DNA"/>
</dbReference>
<dbReference type="Pfam" id="PF13620">
    <property type="entry name" value="CarboxypepD_reg"/>
    <property type="match status" value="1"/>
</dbReference>
<keyword evidence="2" id="KW-1185">Reference proteome</keyword>
<proteinExistence type="predicted"/>
<dbReference type="SUPFAM" id="SSF49464">
    <property type="entry name" value="Carboxypeptidase regulatory domain-like"/>
    <property type="match status" value="1"/>
</dbReference>
<name>A0A7M2X0P4_9BACT</name>
<dbReference type="KEGG" id="hbs:IPV69_08165"/>
<evidence type="ECO:0000313" key="2">
    <source>
        <dbReference type="Proteomes" id="UP000593765"/>
    </source>
</evidence>
<reference evidence="1 2" key="1">
    <citation type="submission" date="2020-10" db="EMBL/GenBank/DDBJ databases">
        <title>Wide distribution of Phycisphaera-like planctomycetes from WD2101 soil group in peatlands and genome analysis of the first cultivated representative.</title>
        <authorList>
            <person name="Dedysh S.N."/>
            <person name="Beletsky A.V."/>
            <person name="Ivanova A."/>
            <person name="Kulichevskaya I.S."/>
            <person name="Suzina N.E."/>
            <person name="Philippov D.A."/>
            <person name="Rakitin A.L."/>
            <person name="Mardanov A.V."/>
            <person name="Ravin N.V."/>
        </authorList>
    </citation>
    <scope>NUCLEOTIDE SEQUENCE [LARGE SCALE GENOMIC DNA]</scope>
    <source>
        <strain evidence="1 2">M1803</strain>
    </source>
</reference>
<protein>
    <recommendedName>
        <fullName evidence="3">Rhamnogalacturonan lyase domain-containing protein</fullName>
    </recommendedName>
</protein>
<dbReference type="AlphaFoldDB" id="A0A7M2X0P4"/>
<dbReference type="RefSeq" id="WP_206294544.1">
    <property type="nucleotide sequence ID" value="NZ_CP063458.1"/>
</dbReference>
<gene>
    <name evidence="1" type="ORF">IPV69_08165</name>
</gene>
<evidence type="ECO:0008006" key="3">
    <source>
        <dbReference type="Google" id="ProtNLM"/>
    </source>
</evidence>